<dbReference type="AlphaFoldDB" id="A0A0H3PMH3"/>
<reference evidence="2 3" key="1">
    <citation type="journal article" date="2007" name="Genome Biol.">
        <title>Characterization and modeling of the Haemophilus influenzae core and supragenomes based on the complete genomic sequences of Rd and 12 clinical nontypeable strains.</title>
        <authorList>
            <person name="Hogg J.S."/>
            <person name="Hu F.Z."/>
            <person name="Janto B."/>
            <person name="Boissy R."/>
            <person name="Hayes J."/>
            <person name="Keefe R."/>
            <person name="Post J.C."/>
            <person name="Ehrlich G.D."/>
        </authorList>
    </citation>
    <scope>NUCLEOTIDE SEQUENCE [LARGE SCALE GENOMIC DNA]</scope>
    <source>
        <strain evidence="2">3655</strain>
        <strain evidence="3">NTHi 3655</strain>
    </source>
</reference>
<reference evidence="1" key="3">
    <citation type="submission" date="2024-01" db="EMBL/GenBank/DDBJ databases">
        <authorList>
            <person name="Riesbeck K."/>
        </authorList>
    </citation>
    <scope>NUCLEOTIDE SEQUENCE</scope>
    <source>
        <strain evidence="1">3655</strain>
    </source>
</reference>
<dbReference type="RefSeq" id="WP_005656640.1">
    <property type="nucleotide sequence ID" value="NZ_AAZF01000003.1"/>
</dbReference>
<evidence type="ECO:0000313" key="2">
    <source>
        <dbReference type="EMBL" id="EDJ93038.1"/>
    </source>
</evidence>
<organism evidence="2 3">
    <name type="scientific">Haemophilus influenzae (strain NTHi 3655)</name>
    <dbReference type="NCBI Taxonomy" id="375177"/>
    <lineage>
        <taxon>Bacteria</taxon>
        <taxon>Pseudomonadati</taxon>
        <taxon>Pseudomonadota</taxon>
        <taxon>Gammaproteobacteria</taxon>
        <taxon>Pasteurellales</taxon>
        <taxon>Pasteurellaceae</taxon>
        <taxon>Haemophilus</taxon>
    </lineage>
</organism>
<evidence type="ECO:0000313" key="3">
    <source>
        <dbReference type="Proteomes" id="UP000003185"/>
    </source>
</evidence>
<name>A0A0H3PMH3_HAEI3</name>
<proteinExistence type="predicted"/>
<sequence length="163" mass="19416">MTELFIKSEYHSIPHQFAEFRVANVDYIIDFSSDNDVIESLFSLDERLVPLLKNRKTYSVKFGVKEYYESTDPSIDLYAPPINHQLKKTDIQHLKEQLETLLYKHYLIYQPECYFFIAERPSLSRMYQKMCDNRHPLMIDFQPIGQLGENSDCFIIKTPNYKE</sequence>
<evidence type="ECO:0000313" key="4">
    <source>
        <dbReference type="Proteomes" id="UP000837958"/>
    </source>
</evidence>
<dbReference type="Proteomes" id="UP000003185">
    <property type="component" value="Unassembled WGS sequence"/>
</dbReference>
<reference evidence="4" key="2">
    <citation type="submission" date="2021-11" db="EMBL/GenBank/DDBJ databases">
        <authorList>
            <person name="Riesbeck K."/>
        </authorList>
    </citation>
    <scope>NUCLEOTIDE SEQUENCE [LARGE SCALE GENOMIC DNA]</scope>
</reference>
<dbReference type="EMBL" id="OV040719">
    <property type="protein sequence ID" value="CAH0451288.1"/>
    <property type="molecule type" value="Genomic_DNA"/>
</dbReference>
<dbReference type="Proteomes" id="UP000837958">
    <property type="component" value="Chromosome"/>
</dbReference>
<protein>
    <submittedName>
        <fullName evidence="2">Uncharacterized protein</fullName>
    </submittedName>
</protein>
<gene>
    <name evidence="2" type="ORF">CGSHi3655_08926</name>
    <name evidence="1" type="ORF">KRLU3655_LOCUS1364</name>
</gene>
<accession>A0A0H3PMH3</accession>
<dbReference type="EMBL" id="AAZF01000003">
    <property type="protein sequence ID" value="EDJ93038.1"/>
    <property type="molecule type" value="Genomic_DNA"/>
</dbReference>
<evidence type="ECO:0000313" key="1">
    <source>
        <dbReference type="EMBL" id="CAH0451288.1"/>
    </source>
</evidence>